<accession>A0ABQ2HPM2</accession>
<dbReference type="Gene3D" id="2.40.33.20">
    <property type="entry name" value="PK beta-barrel domain-like"/>
    <property type="match status" value="1"/>
</dbReference>
<dbReference type="Proteomes" id="UP000597656">
    <property type="component" value="Unassembled WGS sequence"/>
</dbReference>
<dbReference type="Pfam" id="PF03473">
    <property type="entry name" value="MOSC"/>
    <property type="match status" value="1"/>
</dbReference>
<evidence type="ECO:0000259" key="1">
    <source>
        <dbReference type="PROSITE" id="PS51340"/>
    </source>
</evidence>
<dbReference type="InterPro" id="IPR011037">
    <property type="entry name" value="Pyrv_Knase-like_insert_dom_sf"/>
</dbReference>
<dbReference type="InterPro" id="IPR005302">
    <property type="entry name" value="MoCF_Sase_C"/>
</dbReference>
<dbReference type="PROSITE" id="PS51340">
    <property type="entry name" value="MOSC"/>
    <property type="match status" value="1"/>
</dbReference>
<organism evidence="2 3">
    <name type="scientific">Lentzea pudingi</name>
    <dbReference type="NCBI Taxonomy" id="1789439"/>
    <lineage>
        <taxon>Bacteria</taxon>
        <taxon>Bacillati</taxon>
        <taxon>Actinomycetota</taxon>
        <taxon>Actinomycetes</taxon>
        <taxon>Pseudonocardiales</taxon>
        <taxon>Pseudonocardiaceae</taxon>
        <taxon>Lentzea</taxon>
    </lineage>
</organism>
<reference evidence="3" key="1">
    <citation type="journal article" date="2019" name="Int. J. Syst. Evol. Microbiol.">
        <title>The Global Catalogue of Microorganisms (GCM) 10K type strain sequencing project: providing services to taxonomists for standard genome sequencing and annotation.</title>
        <authorList>
            <consortium name="The Broad Institute Genomics Platform"/>
            <consortium name="The Broad Institute Genome Sequencing Center for Infectious Disease"/>
            <person name="Wu L."/>
            <person name="Ma J."/>
        </authorList>
    </citation>
    <scope>NUCLEOTIDE SEQUENCE [LARGE SCALE GENOMIC DNA]</scope>
    <source>
        <strain evidence="3">CGMCC 4.7319</strain>
    </source>
</reference>
<name>A0ABQ2HPM2_9PSEU</name>
<protein>
    <submittedName>
        <fullName evidence="2">Molybdenum cofactor sulfurase</fullName>
    </submittedName>
</protein>
<evidence type="ECO:0000313" key="2">
    <source>
        <dbReference type="EMBL" id="GGM87054.1"/>
    </source>
</evidence>
<proteinExistence type="predicted"/>
<gene>
    <name evidence="2" type="ORF">GCM10011609_24570</name>
</gene>
<dbReference type="SUPFAM" id="SSF50800">
    <property type="entry name" value="PK beta-barrel domain-like"/>
    <property type="match status" value="1"/>
</dbReference>
<keyword evidence="3" id="KW-1185">Reference proteome</keyword>
<dbReference type="EMBL" id="BMNC01000003">
    <property type="protein sequence ID" value="GGM87054.1"/>
    <property type="molecule type" value="Genomic_DNA"/>
</dbReference>
<sequence>MRELFVHPVKGLSAQPLAQVALRPGEGIPHDRVFALARPDGRYHAGTREGLPKQEFFALVSDHRLSGVDARFDAGTEVLVARVAGHEVLKADLGTDEGVGEAMRFFARLLDLPAGMVPVLAREPGRRFTDATAAGDRPMNWISMINLSSVRDLESRTGATVDPKRFRANVLVDGLPAWSEVDLIGEEFGLDGVRVRAVRQTRRCAATEVGPGTGRRDLPVVSLLQRTYGHQFMGIYLEVLTAGVVRTGGEVVV</sequence>
<evidence type="ECO:0000313" key="3">
    <source>
        <dbReference type="Proteomes" id="UP000597656"/>
    </source>
</evidence>
<feature type="domain" description="MOSC" evidence="1">
    <location>
        <begin position="107"/>
        <end position="253"/>
    </location>
</feature>
<comment type="caution">
    <text evidence="2">The sequence shown here is derived from an EMBL/GenBank/DDBJ whole genome shotgun (WGS) entry which is preliminary data.</text>
</comment>